<evidence type="ECO:0000256" key="1">
    <source>
        <dbReference type="SAM" id="MobiDB-lite"/>
    </source>
</evidence>
<dbReference type="AlphaFoldDB" id="A0A7J7Z4A2"/>
<dbReference type="Proteomes" id="UP000527355">
    <property type="component" value="Unassembled WGS sequence"/>
</dbReference>
<evidence type="ECO:0000313" key="3">
    <source>
        <dbReference type="Proteomes" id="UP000527355"/>
    </source>
</evidence>
<accession>A0A7J7Z4A2</accession>
<gene>
    <name evidence="2" type="ORF">mMyoMyo1_010508</name>
</gene>
<sequence>MNLRRTSCALPDPLPWKPFNPFLRQNTSSVGLLGGFGSSPCLLAWDPSVLPPGVRWTPPSQASFAFFSLRALSQAAAPPTLTAQVRLIPPVAPPLLLSICWEDHSERASQRPYGTATVSIREPRGPSAHRDVSTRVGRGGKKHWPRRRRAPVEAGVSIALRIGRPIQ</sequence>
<reference evidence="2 3" key="1">
    <citation type="journal article" date="2020" name="Nature">
        <title>Six reference-quality genomes reveal evolution of bat adaptations.</title>
        <authorList>
            <person name="Jebb D."/>
            <person name="Huang Z."/>
            <person name="Pippel M."/>
            <person name="Hughes G.M."/>
            <person name="Lavrichenko K."/>
            <person name="Devanna P."/>
            <person name="Winkler S."/>
            <person name="Jermiin L.S."/>
            <person name="Skirmuntt E.C."/>
            <person name="Katzourakis A."/>
            <person name="Burkitt-Gray L."/>
            <person name="Ray D.A."/>
            <person name="Sullivan K.A.M."/>
            <person name="Roscito J.G."/>
            <person name="Kirilenko B.M."/>
            <person name="Davalos L.M."/>
            <person name="Corthals A.P."/>
            <person name="Power M.L."/>
            <person name="Jones G."/>
            <person name="Ransome R.D."/>
            <person name="Dechmann D.K.N."/>
            <person name="Locatelli A.G."/>
            <person name="Puechmaille S.J."/>
            <person name="Fedrigo O."/>
            <person name="Jarvis E.D."/>
            <person name="Hiller M."/>
            <person name="Vernes S.C."/>
            <person name="Myers E.W."/>
            <person name="Teeling E.C."/>
        </authorList>
    </citation>
    <scope>NUCLEOTIDE SEQUENCE [LARGE SCALE GENOMIC DNA]</scope>
    <source>
        <strain evidence="2">MMyoMyo1</strain>
        <tissue evidence="2">Flight muscle</tissue>
    </source>
</reference>
<feature type="compositionally biased region" description="Basic residues" evidence="1">
    <location>
        <begin position="138"/>
        <end position="148"/>
    </location>
</feature>
<dbReference type="EMBL" id="JABWUV010000003">
    <property type="protein sequence ID" value="KAF6369103.1"/>
    <property type="molecule type" value="Genomic_DNA"/>
</dbReference>
<keyword evidence="3" id="KW-1185">Reference proteome</keyword>
<proteinExistence type="predicted"/>
<name>A0A7J7Z4A2_MYOMY</name>
<comment type="caution">
    <text evidence="2">The sequence shown here is derived from an EMBL/GenBank/DDBJ whole genome shotgun (WGS) entry which is preliminary data.</text>
</comment>
<feature type="region of interest" description="Disordered" evidence="1">
    <location>
        <begin position="111"/>
        <end position="148"/>
    </location>
</feature>
<feature type="compositionally biased region" description="Basic and acidic residues" evidence="1">
    <location>
        <begin position="121"/>
        <end position="133"/>
    </location>
</feature>
<protein>
    <submittedName>
        <fullName evidence="2">Uncharacterized protein</fullName>
    </submittedName>
</protein>
<evidence type="ECO:0000313" key="2">
    <source>
        <dbReference type="EMBL" id="KAF6369103.1"/>
    </source>
</evidence>
<organism evidence="2 3">
    <name type="scientific">Myotis myotis</name>
    <name type="common">Greater mouse-eared bat</name>
    <name type="synonym">Vespertilio myotis</name>
    <dbReference type="NCBI Taxonomy" id="51298"/>
    <lineage>
        <taxon>Eukaryota</taxon>
        <taxon>Metazoa</taxon>
        <taxon>Chordata</taxon>
        <taxon>Craniata</taxon>
        <taxon>Vertebrata</taxon>
        <taxon>Euteleostomi</taxon>
        <taxon>Mammalia</taxon>
        <taxon>Eutheria</taxon>
        <taxon>Laurasiatheria</taxon>
        <taxon>Chiroptera</taxon>
        <taxon>Yangochiroptera</taxon>
        <taxon>Vespertilionidae</taxon>
        <taxon>Myotis</taxon>
    </lineage>
</organism>